<reference evidence="2" key="1">
    <citation type="journal article" date="2020" name="Stud. Mycol.">
        <title>101 Dothideomycetes genomes: a test case for predicting lifestyles and emergence of pathogens.</title>
        <authorList>
            <person name="Haridas S."/>
            <person name="Albert R."/>
            <person name="Binder M."/>
            <person name="Bloem J."/>
            <person name="Labutti K."/>
            <person name="Salamov A."/>
            <person name="Andreopoulos B."/>
            <person name="Baker S."/>
            <person name="Barry K."/>
            <person name="Bills G."/>
            <person name="Bluhm B."/>
            <person name="Cannon C."/>
            <person name="Castanera R."/>
            <person name="Culley D."/>
            <person name="Daum C."/>
            <person name="Ezra D."/>
            <person name="Gonzalez J."/>
            <person name="Henrissat B."/>
            <person name="Kuo A."/>
            <person name="Liang C."/>
            <person name="Lipzen A."/>
            <person name="Lutzoni F."/>
            <person name="Magnuson J."/>
            <person name="Mondo S."/>
            <person name="Nolan M."/>
            <person name="Ohm R."/>
            <person name="Pangilinan J."/>
            <person name="Park H.-J."/>
            <person name="Ramirez L."/>
            <person name="Alfaro M."/>
            <person name="Sun H."/>
            <person name="Tritt A."/>
            <person name="Yoshinaga Y."/>
            <person name="Zwiers L.-H."/>
            <person name="Turgeon B."/>
            <person name="Goodwin S."/>
            <person name="Spatafora J."/>
            <person name="Crous P."/>
            <person name="Grigoriev I."/>
        </authorList>
    </citation>
    <scope>NUCLEOTIDE SEQUENCE</scope>
    <source>
        <strain evidence="2">CBS 675.92</strain>
    </source>
</reference>
<evidence type="ECO:0000313" key="3">
    <source>
        <dbReference type="Proteomes" id="UP000800035"/>
    </source>
</evidence>
<sequence length="276" mass="31176">MSDSNAGPSTDPPTGTREVKPVEYRAYKKDIISYQYSHELLPLREFCSQVMKADGESGFIDRRDSKLDDEEIPMPTFEELPYGQTEVVYVPQVLRVDSRVGVGAALGFIMDEMIVWLRFDCPLHNLLAAWKVDGSGKLATEWPCTKVQVNSKGHYPSSEDTLPDNNSPSKLFTKIRVIDDGNNRARDTIGKNPEHRRFFELAYHAKAPDESTVDGLFWPKHRFQTAEEQKEQLKKLSAAWKLFRDSGVPVEQMGYDPAMEGRLSGDQDGEGDVEEA</sequence>
<name>A0A6A5TNF2_9PLEO</name>
<organism evidence="2 3">
    <name type="scientific">Byssothecium circinans</name>
    <dbReference type="NCBI Taxonomy" id="147558"/>
    <lineage>
        <taxon>Eukaryota</taxon>
        <taxon>Fungi</taxon>
        <taxon>Dikarya</taxon>
        <taxon>Ascomycota</taxon>
        <taxon>Pezizomycotina</taxon>
        <taxon>Dothideomycetes</taxon>
        <taxon>Pleosporomycetidae</taxon>
        <taxon>Pleosporales</taxon>
        <taxon>Massarineae</taxon>
        <taxon>Massarinaceae</taxon>
        <taxon>Byssothecium</taxon>
    </lineage>
</organism>
<dbReference type="EMBL" id="ML977025">
    <property type="protein sequence ID" value="KAF1950457.1"/>
    <property type="molecule type" value="Genomic_DNA"/>
</dbReference>
<feature type="region of interest" description="Disordered" evidence="1">
    <location>
        <begin position="251"/>
        <end position="276"/>
    </location>
</feature>
<dbReference type="AlphaFoldDB" id="A0A6A5TNF2"/>
<gene>
    <name evidence="2" type="ORF">CC80DRAFT_227288</name>
</gene>
<keyword evidence="3" id="KW-1185">Reference proteome</keyword>
<evidence type="ECO:0000256" key="1">
    <source>
        <dbReference type="SAM" id="MobiDB-lite"/>
    </source>
</evidence>
<evidence type="ECO:0000313" key="2">
    <source>
        <dbReference type="EMBL" id="KAF1950457.1"/>
    </source>
</evidence>
<proteinExistence type="predicted"/>
<feature type="compositionally biased region" description="Acidic residues" evidence="1">
    <location>
        <begin position="267"/>
        <end position="276"/>
    </location>
</feature>
<feature type="region of interest" description="Disordered" evidence="1">
    <location>
        <begin position="1"/>
        <end position="20"/>
    </location>
</feature>
<dbReference type="Proteomes" id="UP000800035">
    <property type="component" value="Unassembled WGS sequence"/>
</dbReference>
<accession>A0A6A5TNF2</accession>
<protein>
    <submittedName>
        <fullName evidence="2">Uncharacterized protein</fullName>
    </submittedName>
</protein>